<protein>
    <submittedName>
        <fullName evidence="6">Crp/Fnr family transcriptional regulator</fullName>
    </submittedName>
</protein>
<dbReference type="InterPro" id="IPR000595">
    <property type="entry name" value="cNMP-bd_dom"/>
</dbReference>
<accession>A0ABY4CAN5</accession>
<dbReference type="Pfam" id="PF00027">
    <property type="entry name" value="cNMP_binding"/>
    <property type="match status" value="1"/>
</dbReference>
<evidence type="ECO:0000259" key="5">
    <source>
        <dbReference type="PROSITE" id="PS51063"/>
    </source>
</evidence>
<keyword evidence="1" id="KW-0805">Transcription regulation</keyword>
<evidence type="ECO:0000313" key="7">
    <source>
        <dbReference type="Proteomes" id="UP000830116"/>
    </source>
</evidence>
<organism evidence="6 7">
    <name type="scientific">Bdellovibrio reynosensis</name>
    <dbReference type="NCBI Taxonomy" id="2835041"/>
    <lineage>
        <taxon>Bacteria</taxon>
        <taxon>Pseudomonadati</taxon>
        <taxon>Bdellovibrionota</taxon>
        <taxon>Bdellovibrionia</taxon>
        <taxon>Bdellovibrionales</taxon>
        <taxon>Pseudobdellovibrionaceae</taxon>
        <taxon>Bdellovibrio</taxon>
    </lineage>
</organism>
<dbReference type="Gene3D" id="1.10.10.10">
    <property type="entry name" value="Winged helix-like DNA-binding domain superfamily/Winged helix DNA-binding domain"/>
    <property type="match status" value="1"/>
</dbReference>
<dbReference type="InterPro" id="IPR036388">
    <property type="entry name" value="WH-like_DNA-bd_sf"/>
</dbReference>
<dbReference type="SMART" id="SM00419">
    <property type="entry name" value="HTH_CRP"/>
    <property type="match status" value="1"/>
</dbReference>
<dbReference type="EMBL" id="CP093442">
    <property type="protein sequence ID" value="UOF01529.1"/>
    <property type="molecule type" value="Genomic_DNA"/>
</dbReference>
<dbReference type="PANTHER" id="PTHR24567">
    <property type="entry name" value="CRP FAMILY TRANSCRIPTIONAL REGULATORY PROTEIN"/>
    <property type="match status" value="1"/>
</dbReference>
<feature type="domain" description="HTH crp-type" evidence="5">
    <location>
        <begin position="149"/>
        <end position="220"/>
    </location>
</feature>
<name>A0ABY4CAN5_9BACT</name>
<evidence type="ECO:0000313" key="6">
    <source>
        <dbReference type="EMBL" id="UOF01529.1"/>
    </source>
</evidence>
<dbReference type="Proteomes" id="UP000830116">
    <property type="component" value="Chromosome"/>
</dbReference>
<keyword evidence="3" id="KW-0804">Transcription</keyword>
<evidence type="ECO:0000259" key="4">
    <source>
        <dbReference type="PROSITE" id="PS50042"/>
    </source>
</evidence>
<reference evidence="6" key="1">
    <citation type="submission" date="2022-03" db="EMBL/GenBank/DDBJ databases">
        <title>Genome Identification and Characterization of new species Bdellovibrio reynosense LBG001 sp. nov. from a Mexico soil sample.</title>
        <authorList>
            <person name="Camilli A."/>
            <person name="Ajao Y."/>
            <person name="Guo X."/>
        </authorList>
    </citation>
    <scope>NUCLEOTIDE SEQUENCE</scope>
    <source>
        <strain evidence="6">LBG001</strain>
    </source>
</reference>
<dbReference type="InterPro" id="IPR050397">
    <property type="entry name" value="Env_Response_Regulators"/>
</dbReference>
<evidence type="ECO:0000256" key="3">
    <source>
        <dbReference type="ARBA" id="ARBA00023163"/>
    </source>
</evidence>
<dbReference type="Gene3D" id="2.60.120.10">
    <property type="entry name" value="Jelly Rolls"/>
    <property type="match status" value="1"/>
</dbReference>
<proteinExistence type="predicted"/>
<dbReference type="InterPro" id="IPR036390">
    <property type="entry name" value="WH_DNA-bd_sf"/>
</dbReference>
<dbReference type="InterPro" id="IPR012318">
    <property type="entry name" value="HTH_CRP"/>
</dbReference>
<evidence type="ECO:0000256" key="1">
    <source>
        <dbReference type="ARBA" id="ARBA00023015"/>
    </source>
</evidence>
<dbReference type="PANTHER" id="PTHR24567:SF28">
    <property type="entry name" value="LISTERIOLYSIN REGULATORY PROTEIN"/>
    <property type="match status" value="1"/>
</dbReference>
<keyword evidence="2" id="KW-0238">DNA-binding</keyword>
<dbReference type="InterPro" id="IPR014710">
    <property type="entry name" value="RmlC-like_jellyroll"/>
</dbReference>
<dbReference type="CDD" id="cd00038">
    <property type="entry name" value="CAP_ED"/>
    <property type="match status" value="1"/>
</dbReference>
<dbReference type="PROSITE" id="PS51063">
    <property type="entry name" value="HTH_CRP_2"/>
    <property type="match status" value="1"/>
</dbReference>
<feature type="domain" description="Cyclic nucleotide-binding" evidence="4">
    <location>
        <begin position="15"/>
        <end position="136"/>
    </location>
</feature>
<keyword evidence="7" id="KW-1185">Reference proteome</keyword>
<sequence>MSDTSIYHKLQCFEFFKNLSEVELKSIATQAKITHLSHNRSLFKEGGKIESVYLVLYGSFKIQQTPSEQEPVIFSFLSRGDFLGIAMASLKNAIYPASAIANEESAVIEWPLRFFNEKFMFNTQLRQIVHQQISSRFFEFQNDRCMVKSLAPQKLADFILRTLDRQPKENGMRLMIPTTRYDIARKIGSQAETVIRLISAWTKKGYIRTEDKHIEVLDRAKLEEIRIEKSSRKTSRAITGAAV</sequence>
<evidence type="ECO:0000256" key="2">
    <source>
        <dbReference type="ARBA" id="ARBA00023125"/>
    </source>
</evidence>
<dbReference type="SMART" id="SM00100">
    <property type="entry name" value="cNMP"/>
    <property type="match status" value="1"/>
</dbReference>
<dbReference type="RefSeq" id="WP_243537969.1">
    <property type="nucleotide sequence ID" value="NZ_CP093442.1"/>
</dbReference>
<gene>
    <name evidence="6" type="ORF">MNR06_00995</name>
</gene>
<dbReference type="PROSITE" id="PS50042">
    <property type="entry name" value="CNMP_BINDING_3"/>
    <property type="match status" value="1"/>
</dbReference>
<dbReference type="Pfam" id="PF13545">
    <property type="entry name" value="HTH_Crp_2"/>
    <property type="match status" value="1"/>
</dbReference>
<dbReference type="SUPFAM" id="SSF46785">
    <property type="entry name" value="Winged helix' DNA-binding domain"/>
    <property type="match status" value="1"/>
</dbReference>
<dbReference type="SUPFAM" id="SSF51206">
    <property type="entry name" value="cAMP-binding domain-like"/>
    <property type="match status" value="1"/>
</dbReference>
<dbReference type="InterPro" id="IPR018490">
    <property type="entry name" value="cNMP-bd_dom_sf"/>
</dbReference>